<dbReference type="STRING" id="686832.A0A0C3CN33"/>
<name>A0A0C3CN33_HEBCY</name>
<dbReference type="EMBL" id="KN831772">
    <property type="protein sequence ID" value="KIM45534.1"/>
    <property type="molecule type" value="Genomic_DNA"/>
</dbReference>
<accession>A0A0C3CN33</accession>
<dbReference type="Gene3D" id="3.80.10.10">
    <property type="entry name" value="Ribonuclease Inhibitor"/>
    <property type="match status" value="1"/>
</dbReference>
<keyword evidence="2" id="KW-1185">Reference proteome</keyword>
<dbReference type="AlphaFoldDB" id="A0A0C3CN33"/>
<dbReference type="OrthoDB" id="2909228at2759"/>
<dbReference type="HOGENOM" id="CLU_018544_14_1_1"/>
<gene>
    <name evidence="1" type="ORF">M413DRAFT_343054</name>
</gene>
<sequence>MCNLCQGVEAEGQAITCVALEGGLCSPCQERASILRQIKQLTVKYHTLGSAINTSHDPFTHKLPPEIASHILCLCLPLLDNGKDYRKAVHGLWSIQREWAAPLKLGSVCRKWRQLAWATPGLWTTLYIRIKPSMPPSTAELLLDLIREWLGRSGVLPLTVYFFHREISISADPEDFDCILIDTLNTHSGRWRNLYLKATAEIVSRFKFSGSTEPKQLVGLELTNTIAPWGIPESMMESELNLTHLKLEGFPLTSISIRWDNITHATLSNVSNDESLDFLRRSACLEYLCACAYGPFKITQKPILHPRLRSLDLDTGYLEDVLDATTLLSLEEWTASKDQCLPVEELFSFLKRSGCALKVLDIDIGPQCIPDLITMLQALPSLERLYLRQYELMFTIIEDTLSIIEDILSHIFHSVSGSGSPLESSLLPNLRYIGCWTDLSTPPIFPWTRIPQLYLQGNRRPLTLKCAASKSDISDETALQLSQPVNEGLDLQIPEYNHDDTEIGDLLVNFRNTVLLRP</sequence>
<protein>
    <submittedName>
        <fullName evidence="1">Uncharacterized protein</fullName>
    </submittedName>
</protein>
<dbReference type="SUPFAM" id="SSF52058">
    <property type="entry name" value="L domain-like"/>
    <property type="match status" value="1"/>
</dbReference>
<evidence type="ECO:0000313" key="2">
    <source>
        <dbReference type="Proteomes" id="UP000053424"/>
    </source>
</evidence>
<reference evidence="1 2" key="1">
    <citation type="submission" date="2014-04" db="EMBL/GenBank/DDBJ databases">
        <authorList>
            <consortium name="DOE Joint Genome Institute"/>
            <person name="Kuo A."/>
            <person name="Gay G."/>
            <person name="Dore J."/>
            <person name="Kohler A."/>
            <person name="Nagy L.G."/>
            <person name="Floudas D."/>
            <person name="Copeland A."/>
            <person name="Barry K.W."/>
            <person name="Cichocki N."/>
            <person name="Veneault-Fourrey C."/>
            <person name="LaButti K."/>
            <person name="Lindquist E.A."/>
            <person name="Lipzen A."/>
            <person name="Lundell T."/>
            <person name="Morin E."/>
            <person name="Murat C."/>
            <person name="Sun H."/>
            <person name="Tunlid A."/>
            <person name="Henrissat B."/>
            <person name="Grigoriev I.V."/>
            <person name="Hibbett D.S."/>
            <person name="Martin F."/>
            <person name="Nordberg H.P."/>
            <person name="Cantor M.N."/>
            <person name="Hua S.X."/>
        </authorList>
    </citation>
    <scope>NUCLEOTIDE SEQUENCE [LARGE SCALE GENOMIC DNA]</scope>
    <source>
        <strain evidence="2">h7</strain>
    </source>
</reference>
<dbReference type="InterPro" id="IPR032675">
    <property type="entry name" value="LRR_dom_sf"/>
</dbReference>
<reference evidence="2" key="2">
    <citation type="submission" date="2015-01" db="EMBL/GenBank/DDBJ databases">
        <title>Evolutionary Origins and Diversification of the Mycorrhizal Mutualists.</title>
        <authorList>
            <consortium name="DOE Joint Genome Institute"/>
            <consortium name="Mycorrhizal Genomics Consortium"/>
            <person name="Kohler A."/>
            <person name="Kuo A."/>
            <person name="Nagy L.G."/>
            <person name="Floudas D."/>
            <person name="Copeland A."/>
            <person name="Barry K.W."/>
            <person name="Cichocki N."/>
            <person name="Veneault-Fourrey C."/>
            <person name="LaButti K."/>
            <person name="Lindquist E.A."/>
            <person name="Lipzen A."/>
            <person name="Lundell T."/>
            <person name="Morin E."/>
            <person name="Murat C."/>
            <person name="Riley R."/>
            <person name="Ohm R."/>
            <person name="Sun H."/>
            <person name="Tunlid A."/>
            <person name="Henrissat B."/>
            <person name="Grigoriev I.V."/>
            <person name="Hibbett D.S."/>
            <person name="Martin F."/>
        </authorList>
    </citation>
    <scope>NUCLEOTIDE SEQUENCE [LARGE SCALE GENOMIC DNA]</scope>
    <source>
        <strain evidence="2">h7</strain>
    </source>
</reference>
<evidence type="ECO:0000313" key="1">
    <source>
        <dbReference type="EMBL" id="KIM45534.1"/>
    </source>
</evidence>
<organism evidence="1 2">
    <name type="scientific">Hebeloma cylindrosporum</name>
    <dbReference type="NCBI Taxonomy" id="76867"/>
    <lineage>
        <taxon>Eukaryota</taxon>
        <taxon>Fungi</taxon>
        <taxon>Dikarya</taxon>
        <taxon>Basidiomycota</taxon>
        <taxon>Agaricomycotina</taxon>
        <taxon>Agaricomycetes</taxon>
        <taxon>Agaricomycetidae</taxon>
        <taxon>Agaricales</taxon>
        <taxon>Agaricineae</taxon>
        <taxon>Hymenogastraceae</taxon>
        <taxon>Hebeloma</taxon>
    </lineage>
</organism>
<dbReference type="Proteomes" id="UP000053424">
    <property type="component" value="Unassembled WGS sequence"/>
</dbReference>
<proteinExistence type="predicted"/>